<feature type="region of interest" description="Disordered" evidence="1">
    <location>
        <begin position="252"/>
        <end position="286"/>
    </location>
</feature>
<feature type="compositionally biased region" description="Polar residues" evidence="1">
    <location>
        <begin position="262"/>
        <end position="274"/>
    </location>
</feature>
<dbReference type="RefSeq" id="WP_145062230.1">
    <property type="nucleotide sequence ID" value="NZ_CP036263.1"/>
</dbReference>
<keyword evidence="4" id="KW-1185">Reference proteome</keyword>
<keyword evidence="2" id="KW-0732">Signal</keyword>
<feature type="signal peptide" evidence="2">
    <location>
        <begin position="1"/>
        <end position="23"/>
    </location>
</feature>
<evidence type="ECO:0000256" key="1">
    <source>
        <dbReference type="SAM" id="MobiDB-lite"/>
    </source>
</evidence>
<evidence type="ECO:0000313" key="3">
    <source>
        <dbReference type="EMBL" id="QDT00619.1"/>
    </source>
</evidence>
<reference evidence="3 4" key="1">
    <citation type="submission" date="2019-02" db="EMBL/GenBank/DDBJ databases">
        <title>Deep-cultivation of Planctomycetes and their phenomic and genomic characterization uncovers novel biology.</title>
        <authorList>
            <person name="Wiegand S."/>
            <person name="Jogler M."/>
            <person name="Boedeker C."/>
            <person name="Pinto D."/>
            <person name="Vollmers J."/>
            <person name="Rivas-Marin E."/>
            <person name="Kohn T."/>
            <person name="Peeters S.H."/>
            <person name="Heuer A."/>
            <person name="Rast P."/>
            <person name="Oberbeckmann S."/>
            <person name="Bunk B."/>
            <person name="Jeske O."/>
            <person name="Meyerdierks A."/>
            <person name="Storesund J.E."/>
            <person name="Kallscheuer N."/>
            <person name="Luecker S."/>
            <person name="Lage O.M."/>
            <person name="Pohl T."/>
            <person name="Merkel B.J."/>
            <person name="Hornburger P."/>
            <person name="Mueller R.-W."/>
            <person name="Bruemmer F."/>
            <person name="Labrenz M."/>
            <person name="Spormann A.M."/>
            <person name="Op den Camp H."/>
            <person name="Overmann J."/>
            <person name="Amann R."/>
            <person name="Jetten M.S.M."/>
            <person name="Mascher T."/>
            <person name="Medema M.H."/>
            <person name="Devos D.P."/>
            <person name="Kaster A.-K."/>
            <person name="Ovreas L."/>
            <person name="Rohde M."/>
            <person name="Galperin M.Y."/>
            <person name="Jogler C."/>
        </authorList>
    </citation>
    <scope>NUCLEOTIDE SEQUENCE [LARGE SCALE GENOMIC DNA]</scope>
    <source>
        <strain evidence="3 4">HG15A2</strain>
    </source>
</reference>
<proteinExistence type="predicted"/>
<accession>A0A517N0F1</accession>
<dbReference type="KEGG" id="amob:HG15A2_39580"/>
<evidence type="ECO:0000256" key="2">
    <source>
        <dbReference type="SAM" id="SignalP"/>
    </source>
</evidence>
<feature type="chain" id="PRO_5021803757" evidence="2">
    <location>
        <begin position="24"/>
        <end position="286"/>
    </location>
</feature>
<sequence precursor="true">MNLTTSVTRLALTVLSTGAFTLAALPLCISAELSADKPVGVKKPGISANAILARSAETYRVAETYVDNGISITTIQRANGAKLQLVFEFHTAFERAKAFRFAFRKNAFNLGFEAPYVVWHEGKQTMTNTGQKRGFVPVKSIGTAIAMLTGVSSGTSHNIPSLLMPGEIGGKRILSLAKMSPIKKKVLNNRDCYVLEGISGTRQTTLWIDKESQLILRIDEAYTLDGEFRNKTTSYDPAINRDVPNVSFAKKLPNEWKHTKNTNRPDNPENLTDENTGRVAPAVPAD</sequence>
<dbReference type="EMBL" id="CP036263">
    <property type="protein sequence ID" value="QDT00619.1"/>
    <property type="molecule type" value="Genomic_DNA"/>
</dbReference>
<evidence type="ECO:0000313" key="4">
    <source>
        <dbReference type="Proteomes" id="UP000319852"/>
    </source>
</evidence>
<dbReference type="AlphaFoldDB" id="A0A517N0F1"/>
<name>A0A517N0F1_9BACT</name>
<gene>
    <name evidence="3" type="ORF">HG15A2_39580</name>
</gene>
<protein>
    <submittedName>
        <fullName evidence="3">Uncharacterized protein</fullName>
    </submittedName>
</protein>
<dbReference type="OrthoDB" id="5518393at2"/>
<organism evidence="3 4">
    <name type="scientific">Adhaeretor mobilis</name>
    <dbReference type="NCBI Taxonomy" id="1930276"/>
    <lineage>
        <taxon>Bacteria</taxon>
        <taxon>Pseudomonadati</taxon>
        <taxon>Planctomycetota</taxon>
        <taxon>Planctomycetia</taxon>
        <taxon>Pirellulales</taxon>
        <taxon>Lacipirellulaceae</taxon>
        <taxon>Adhaeretor</taxon>
    </lineage>
</organism>
<dbReference type="Proteomes" id="UP000319852">
    <property type="component" value="Chromosome"/>
</dbReference>